<dbReference type="PANTHER" id="PTHR48081:SF6">
    <property type="entry name" value="PEPTIDASE S9 PROLYL OLIGOPEPTIDASE CATALYTIC DOMAIN-CONTAINING PROTEIN"/>
    <property type="match status" value="1"/>
</dbReference>
<feature type="domain" description="Peptidase S9 prolyl oligopeptidase catalytic" evidence="2">
    <location>
        <begin position="115"/>
        <end position="291"/>
    </location>
</feature>
<evidence type="ECO:0000313" key="4">
    <source>
        <dbReference type="Proteomes" id="UP000093336"/>
    </source>
</evidence>
<dbReference type="EMBL" id="LYOZ01000002">
    <property type="protein sequence ID" value="OCH99317.1"/>
    <property type="molecule type" value="Genomic_DNA"/>
</dbReference>
<keyword evidence="3" id="KW-0119">Carbohydrate metabolism</keyword>
<dbReference type="Gene3D" id="3.40.50.1820">
    <property type="entry name" value="alpha/beta hydrolase"/>
    <property type="match status" value="1"/>
</dbReference>
<sequence>MRKFSIIIINVVIVLYSGIIQANTWQPSPGHKQIPIWPDRKMPNPISDIMPENIKLITDRLIAGRPWNAIYNVSQPTMTVYSPREKNTGIAIVVFPGGGFNGLAIDLEGTEVCSSLTSRGITCVLLKYRVPDSGPAWHDSCKCNIHPIAPTALQDAQRTIGLVRKNAAKWHINPNKIGVLGFSAGGYMVADISTNFKERAYKPVDVADRVSCRPDFAIALYPGHLWTDEKKFELNSDITVTNLTPPTFLIQAADDHVDSINHSLVYYAALKNANVPVEMHLYAQGGHGFGVRPTNQPITNWPHLVKIWLKTIGV</sequence>
<dbReference type="SUPFAM" id="SSF53474">
    <property type="entry name" value="alpha/beta-Hydrolases"/>
    <property type="match status" value="1"/>
</dbReference>
<proteinExistence type="predicted"/>
<protein>
    <submittedName>
        <fullName evidence="3">Xylanase</fullName>
    </submittedName>
</protein>
<reference evidence="3 4" key="1">
    <citation type="submission" date="2016-05" db="EMBL/GenBank/DDBJ databases">
        <authorList>
            <person name="Prochazka B."/>
            <person name="Indra A."/>
            <person name="Hasenberger P."/>
            <person name="Blaschitz M."/>
            <person name="Wagner L."/>
            <person name="Wewalka G."/>
            <person name="Sorschag S."/>
            <person name="Schmid D."/>
            <person name="Ruppitsch W."/>
        </authorList>
    </citation>
    <scope>NUCLEOTIDE SEQUENCE [LARGE SCALE GENOMIC DNA]</scope>
    <source>
        <strain evidence="3 4">974010_12</strain>
    </source>
</reference>
<evidence type="ECO:0000256" key="1">
    <source>
        <dbReference type="ARBA" id="ARBA00022801"/>
    </source>
</evidence>
<keyword evidence="3" id="KW-0858">Xylan degradation</keyword>
<dbReference type="InterPro" id="IPR029058">
    <property type="entry name" value="AB_hydrolase_fold"/>
</dbReference>
<evidence type="ECO:0000259" key="2">
    <source>
        <dbReference type="Pfam" id="PF00326"/>
    </source>
</evidence>
<dbReference type="GO" id="GO:0045493">
    <property type="term" value="P:xylan catabolic process"/>
    <property type="evidence" value="ECO:0007669"/>
    <property type="project" value="UniProtKB-KW"/>
</dbReference>
<dbReference type="Proteomes" id="UP000093336">
    <property type="component" value="Unassembled WGS sequence"/>
</dbReference>
<dbReference type="Pfam" id="PF00326">
    <property type="entry name" value="Peptidase_S9"/>
    <property type="match status" value="1"/>
</dbReference>
<keyword evidence="4" id="KW-1185">Reference proteome</keyword>
<gene>
    <name evidence="3" type="ORF">A8135_08005</name>
</gene>
<dbReference type="InterPro" id="IPR050300">
    <property type="entry name" value="GDXG_lipolytic_enzyme"/>
</dbReference>
<keyword evidence="3" id="KW-0326">Glycosidase</keyword>
<comment type="caution">
    <text evidence="3">The sequence shown here is derived from an EMBL/GenBank/DDBJ whole genome shotgun (WGS) entry which is preliminary data.</text>
</comment>
<keyword evidence="1 3" id="KW-0378">Hydrolase</keyword>
<organism evidence="3 4">
    <name type="scientific">Legionella jamestowniensis</name>
    <dbReference type="NCBI Taxonomy" id="455"/>
    <lineage>
        <taxon>Bacteria</taxon>
        <taxon>Pseudomonadati</taxon>
        <taxon>Pseudomonadota</taxon>
        <taxon>Gammaproteobacteria</taxon>
        <taxon>Legionellales</taxon>
        <taxon>Legionellaceae</taxon>
        <taxon>Legionella</taxon>
    </lineage>
</organism>
<accession>A0ABX2XXF1</accession>
<dbReference type="PANTHER" id="PTHR48081">
    <property type="entry name" value="AB HYDROLASE SUPERFAMILY PROTEIN C4A8.06C"/>
    <property type="match status" value="1"/>
</dbReference>
<keyword evidence="3" id="KW-0624">Polysaccharide degradation</keyword>
<dbReference type="InterPro" id="IPR001375">
    <property type="entry name" value="Peptidase_S9_cat"/>
</dbReference>
<dbReference type="GO" id="GO:0016798">
    <property type="term" value="F:hydrolase activity, acting on glycosyl bonds"/>
    <property type="evidence" value="ECO:0007669"/>
    <property type="project" value="UniProtKB-KW"/>
</dbReference>
<name>A0ABX2XXF1_9GAMM</name>
<evidence type="ECO:0000313" key="3">
    <source>
        <dbReference type="EMBL" id="OCH99317.1"/>
    </source>
</evidence>